<evidence type="ECO:0008006" key="4">
    <source>
        <dbReference type="Google" id="ProtNLM"/>
    </source>
</evidence>
<protein>
    <recommendedName>
        <fullName evidence="4">Outer membrane protein assembly factor BamE</fullName>
    </recommendedName>
</protein>
<dbReference type="RefSeq" id="WP_258829021.1">
    <property type="nucleotide sequence ID" value="NZ_JANUHA010000012.1"/>
</dbReference>
<keyword evidence="1" id="KW-0732">Signal</keyword>
<organism evidence="2 3">
    <name type="scientific">Massilia agri</name>
    <dbReference type="NCBI Taxonomy" id="1886785"/>
    <lineage>
        <taxon>Bacteria</taxon>
        <taxon>Pseudomonadati</taxon>
        <taxon>Pseudomonadota</taxon>
        <taxon>Betaproteobacteria</taxon>
        <taxon>Burkholderiales</taxon>
        <taxon>Oxalobacteraceae</taxon>
        <taxon>Telluria group</taxon>
        <taxon>Massilia</taxon>
    </lineage>
</organism>
<comment type="caution">
    <text evidence="2">The sequence shown here is derived from an EMBL/GenBank/DDBJ whole genome shotgun (WGS) entry which is preliminary data.</text>
</comment>
<accession>A0ABT2AP54</accession>
<dbReference type="Proteomes" id="UP001206572">
    <property type="component" value="Unassembled WGS sequence"/>
</dbReference>
<keyword evidence="3" id="KW-1185">Reference proteome</keyword>
<evidence type="ECO:0000313" key="3">
    <source>
        <dbReference type="Proteomes" id="UP001206572"/>
    </source>
</evidence>
<evidence type="ECO:0000256" key="1">
    <source>
        <dbReference type="SAM" id="SignalP"/>
    </source>
</evidence>
<feature type="chain" id="PRO_5047529612" description="Outer membrane protein assembly factor BamE" evidence="1">
    <location>
        <begin position="22"/>
        <end position="100"/>
    </location>
</feature>
<reference evidence="2 3" key="1">
    <citation type="submission" date="2022-08" db="EMBL/GenBank/DDBJ databases">
        <title>Reclassification of Massilia species as members of the genera Telluria, Duganella, Pseudoduganella, Mokoshia gen. nov. and Zemynaea gen. nov. using orthogonal and non-orthogonal genome-based approaches.</title>
        <authorList>
            <person name="Bowman J.P."/>
        </authorList>
    </citation>
    <scope>NUCLEOTIDE SEQUENCE [LARGE SCALE GENOMIC DNA]</scope>
    <source>
        <strain evidence="2 3">JCM 31661</strain>
    </source>
</reference>
<feature type="signal peptide" evidence="1">
    <location>
        <begin position="1"/>
        <end position="21"/>
    </location>
</feature>
<proteinExistence type="predicted"/>
<sequence length="100" mass="10321">MKLLAFIVSLCLLAGCAGTSAPPGAQVALDRLQQTVVPGTTTRAQLLAAFGPTKSVVFDSGFESWVYQSPAGGGQFSEFVVLINPAGVVTKTRTRPAALP</sequence>
<evidence type="ECO:0000313" key="2">
    <source>
        <dbReference type="EMBL" id="MCS0598003.1"/>
    </source>
</evidence>
<dbReference type="EMBL" id="JANUHA010000012">
    <property type="protein sequence ID" value="MCS0598003.1"/>
    <property type="molecule type" value="Genomic_DNA"/>
</dbReference>
<dbReference type="PROSITE" id="PS51257">
    <property type="entry name" value="PROKAR_LIPOPROTEIN"/>
    <property type="match status" value="1"/>
</dbReference>
<gene>
    <name evidence="2" type="ORF">NX780_16770</name>
</gene>
<name>A0ABT2AP54_9BURK</name>